<keyword evidence="3" id="KW-0479">Metal-binding</keyword>
<dbReference type="Gene3D" id="3.30.830.10">
    <property type="entry name" value="Metalloenzyme, LuxS/M16 peptidase-like"/>
    <property type="match status" value="3"/>
</dbReference>
<keyword evidence="5" id="KW-0862">Zinc</keyword>
<dbReference type="PANTHER" id="PTHR43690:SF18">
    <property type="entry name" value="INSULIN-DEGRADING ENZYME-RELATED"/>
    <property type="match status" value="1"/>
</dbReference>
<keyword evidence="4" id="KW-0378">Hydrolase</keyword>
<protein>
    <submittedName>
        <fullName evidence="10">Nardilysin</fullName>
    </submittedName>
</protein>
<organism evidence="10 11">
    <name type="scientific">Armadillidium nasatum</name>
    <dbReference type="NCBI Taxonomy" id="96803"/>
    <lineage>
        <taxon>Eukaryota</taxon>
        <taxon>Metazoa</taxon>
        <taxon>Ecdysozoa</taxon>
        <taxon>Arthropoda</taxon>
        <taxon>Crustacea</taxon>
        <taxon>Multicrustacea</taxon>
        <taxon>Malacostraca</taxon>
        <taxon>Eumalacostraca</taxon>
        <taxon>Peracarida</taxon>
        <taxon>Isopoda</taxon>
        <taxon>Oniscidea</taxon>
        <taxon>Crinocheta</taxon>
        <taxon>Armadillidiidae</taxon>
        <taxon>Armadillidium</taxon>
    </lineage>
</organism>
<proteinExistence type="inferred from homology"/>
<evidence type="ECO:0000259" key="7">
    <source>
        <dbReference type="Pfam" id="PF05193"/>
    </source>
</evidence>
<keyword evidence="6" id="KW-0482">Metalloprotease</keyword>
<dbReference type="PANTHER" id="PTHR43690">
    <property type="entry name" value="NARDILYSIN"/>
    <property type="match status" value="1"/>
</dbReference>
<gene>
    <name evidence="10" type="primary">NRDC</name>
    <name evidence="10" type="ORF">Anas_10218</name>
</gene>
<dbReference type="InterPro" id="IPR011249">
    <property type="entry name" value="Metalloenz_LuxS/M16"/>
</dbReference>
<dbReference type="OrthoDB" id="952271at2759"/>
<dbReference type="InterPro" id="IPR054734">
    <property type="entry name" value="PqqF-like_C_4"/>
</dbReference>
<dbReference type="GO" id="GO:0008237">
    <property type="term" value="F:metallopeptidase activity"/>
    <property type="evidence" value="ECO:0007669"/>
    <property type="project" value="UniProtKB-KW"/>
</dbReference>
<dbReference type="FunFam" id="3.30.830.10:FF:000005">
    <property type="entry name" value="nardilysin isoform X1"/>
    <property type="match status" value="1"/>
</dbReference>
<name>A0A5N5TLH7_9CRUS</name>
<reference evidence="10 11" key="1">
    <citation type="journal article" date="2019" name="PLoS Biol.">
        <title>Sex chromosomes control vertical transmission of feminizing Wolbachia symbionts in an isopod.</title>
        <authorList>
            <person name="Becking T."/>
            <person name="Chebbi M.A."/>
            <person name="Giraud I."/>
            <person name="Moumen B."/>
            <person name="Laverre T."/>
            <person name="Caubet Y."/>
            <person name="Peccoud J."/>
            <person name="Gilbert C."/>
            <person name="Cordaux R."/>
        </authorList>
    </citation>
    <scope>NUCLEOTIDE SEQUENCE [LARGE SCALE GENOMIC DNA]</scope>
    <source>
        <strain evidence="10">ANa2</strain>
        <tissue evidence="10">Whole body excluding digestive tract and cuticle</tissue>
    </source>
</reference>
<evidence type="ECO:0000313" key="11">
    <source>
        <dbReference type="Proteomes" id="UP000326759"/>
    </source>
</evidence>
<dbReference type="Proteomes" id="UP000326759">
    <property type="component" value="Unassembled WGS sequence"/>
</dbReference>
<keyword evidence="2" id="KW-0645">Protease</keyword>
<dbReference type="InterPro" id="IPR007863">
    <property type="entry name" value="Peptidase_M16_C"/>
</dbReference>
<dbReference type="Pfam" id="PF05193">
    <property type="entry name" value="Peptidase_M16_C"/>
    <property type="match status" value="1"/>
</dbReference>
<evidence type="ECO:0000256" key="3">
    <source>
        <dbReference type="ARBA" id="ARBA00022723"/>
    </source>
</evidence>
<evidence type="ECO:0000256" key="1">
    <source>
        <dbReference type="ARBA" id="ARBA00007261"/>
    </source>
</evidence>
<dbReference type="Pfam" id="PF16187">
    <property type="entry name" value="Peptidase_M16_M"/>
    <property type="match status" value="1"/>
</dbReference>
<evidence type="ECO:0000259" key="9">
    <source>
        <dbReference type="Pfam" id="PF22456"/>
    </source>
</evidence>
<accession>A0A5N5TLH7</accession>
<evidence type="ECO:0000256" key="4">
    <source>
        <dbReference type="ARBA" id="ARBA00022801"/>
    </source>
</evidence>
<feature type="domain" description="Peptidase M16 C-terminal" evidence="7">
    <location>
        <begin position="2"/>
        <end position="156"/>
    </location>
</feature>
<evidence type="ECO:0000256" key="2">
    <source>
        <dbReference type="ARBA" id="ARBA00022670"/>
    </source>
</evidence>
<evidence type="ECO:0000313" key="10">
    <source>
        <dbReference type="EMBL" id="KAB7506989.1"/>
    </source>
</evidence>
<dbReference type="GO" id="GO:0006508">
    <property type="term" value="P:proteolysis"/>
    <property type="evidence" value="ECO:0007669"/>
    <property type="project" value="UniProtKB-KW"/>
</dbReference>
<dbReference type="Pfam" id="PF22456">
    <property type="entry name" value="PqqF-like_C_4"/>
    <property type="match status" value="1"/>
</dbReference>
<dbReference type="GO" id="GO:0046872">
    <property type="term" value="F:metal ion binding"/>
    <property type="evidence" value="ECO:0007669"/>
    <property type="project" value="UniProtKB-KW"/>
</dbReference>
<comment type="similarity">
    <text evidence="1">Belongs to the peptidase M16 family.</text>
</comment>
<evidence type="ECO:0000256" key="6">
    <source>
        <dbReference type="ARBA" id="ARBA00023049"/>
    </source>
</evidence>
<dbReference type="SUPFAM" id="SSF63411">
    <property type="entry name" value="LuxS/MPP-like metallohydrolase"/>
    <property type="match status" value="3"/>
</dbReference>
<evidence type="ECO:0000259" key="8">
    <source>
        <dbReference type="Pfam" id="PF16187"/>
    </source>
</evidence>
<keyword evidence="11" id="KW-1185">Reference proteome</keyword>
<dbReference type="EMBL" id="SEYY01000552">
    <property type="protein sequence ID" value="KAB7506989.1"/>
    <property type="molecule type" value="Genomic_DNA"/>
</dbReference>
<comment type="caution">
    <text evidence="10">The sequence shown here is derived from an EMBL/GenBank/DDBJ whole genome shotgun (WGS) entry which is preliminary data.</text>
</comment>
<feature type="domain" description="Coenzyme PQQ synthesis protein F-like C-terminal lobe" evidence="9">
    <location>
        <begin position="559"/>
        <end position="655"/>
    </location>
</feature>
<dbReference type="InterPro" id="IPR050626">
    <property type="entry name" value="Peptidase_M16"/>
</dbReference>
<dbReference type="InterPro" id="IPR032632">
    <property type="entry name" value="Peptidase_M16_M"/>
</dbReference>
<feature type="domain" description="Peptidase M16 middle/third" evidence="8">
    <location>
        <begin position="162"/>
        <end position="449"/>
    </location>
</feature>
<dbReference type="AlphaFoldDB" id="A0A5N5TLH7"/>
<sequence>MEEMVVEVFSEIPNNGLPRIQYKSLGFPFSMDNFHKFYKVIPVNDKHTLDINWVLPPLLKYYHCKPLQYISFFFGHEGHGSIISFLKKKVWAVDICAGNDESGFERNSICEFFNIRIHLTDEGFRNLRDVLRSVFQYLDMVKQGGPNKRIFQEIQQIEQIDFDYAEDKNPTENVVDLSEAMQLYPTKHILTGPNLLFQYDAYIIRQCVDQMNIRNCNIMLSSKKFENEDLQWEVEEFFQTKFCVEDIPEEWLQEYERACLNYAMHLPFPNDFIPDNFYVHKWTNRDSNPPRFPENIVRNSNGRLWFKQDFKFNLPRAYCYMYYYFDDIRKSAEMGAMLDLFLNLFNQHIMEALYPANMAQYYTKMRAADWGFTVKINGFNQKLFKCLETILSQIEDFEKCLDDKTFEEMKQQQLKTYHNYTLSPDVLRRDLRLLLLQEVHWPVIEKMKALQNIQKEHFLSTFMRKVINNRYVKMLVQGNITADEAKNLFDLAVRNPTPNLECKPKCPEMRIRRCKAGEHVIRIKSLNSTSPNSTLVNYYQGERGCLRSELINEFVIMAMDEPVFDTLRTKDQLGYHVYCTNRNTYGILGISITVNSQADKYSCTYVHERMEAFLKLFTENLKNISTEEMESLRETLKNFKLTVDITLKEEMDRNWGEIISEKYLFSRFDQQLPIIPTITLEEVCAYLHKIANKSGNSDFRKLSVQIVGSSESTKETLPTCESTLKICKFVLHLIEQICNVNLYL</sequence>
<evidence type="ECO:0000256" key="5">
    <source>
        <dbReference type="ARBA" id="ARBA00022833"/>
    </source>
</evidence>